<sequence length="894" mass="94986">RFYLVNGEQNVIRSKRTFGSSEPPCNMTNGVYLEKWEKIDYKRIRFLLEDPRYPNLPSFSTCIPTFEQPSNWGDFFGSRLRTYFVPFQTGDHYFFLSSNAGSALFLSTNSSAGGKTLITYVDGGFPTKKYEYDRYTNQKTLPISLKKGKYYYMEAIMKDDHQEDHLEVGLQTPDGTFYKVIPSEFLRTTVRLSASQNFTYRSILIKVAAKAGASAGSSFGAKYAMKSGAEAGAIAGGIAGGEAGASAGAAAGERAAIQMTRKTIEDALNSLHGDSLHRYNIILRNGNVVAVTGPGLDGAEEAGATSGGAGGGNGPNEAGGTSGSTGNGGGGSSGGGVAIGSGKAGTGTGAAPSGTGAGTAGGLGAGAGAGVGKTTGGGASGSVSGSTEGATSASALVSGSVAGGLGGGAWSSGGRASITGGISHRQVTYIPKPGEDPQSLARSLVWRAGGATKLVDKGLYTVHSFDVPYQQENTSLNFCWQVHNGDLALRAFCQVFQARIPGLYKAFEKKNETVSFESVCLPGYFMRQKNYHFILEKRDGSDLFDKESSFTVYSVMKISRNLMLQSMHKDWYVCQSKTKVKEKTDIKLDFYNGKPDVLNRCTFMFHPIAQNEDKYRMCKNVLGPVKHPEIVGQPLPHPPHLVPRKPNPPTVLPACIPICAVSSTGEESGKPRIVSPSVSTNGTVNTAASKFSEKEMCVALNFVNNFGSPLKLYSSLKNEGYLVTGNGLKLKLIIARPELHSHVTFYAEDLTGRRELLLNGASSIAEPTILGCPKFLTVSVTSERGDLKKSNHASAASPPPAVAPPPAAVPPPATTSVASQSGALGENKSHQGKSILVTKCEKQVIHYHYHYNDRDQPETTIECPSICARSDKCHPSCPLFCCKRSNIISTATRK</sequence>
<feature type="compositionally biased region" description="Gly residues" evidence="1">
    <location>
        <begin position="305"/>
        <end position="314"/>
    </location>
</feature>
<dbReference type="EMBL" id="CALNXI010000477">
    <property type="protein sequence ID" value="CAH3027889.1"/>
    <property type="molecule type" value="Genomic_DNA"/>
</dbReference>
<feature type="compositionally biased region" description="Gly residues" evidence="1">
    <location>
        <begin position="320"/>
        <end position="334"/>
    </location>
</feature>
<dbReference type="Pfam" id="PF05270">
    <property type="entry name" value="AbfB"/>
    <property type="match status" value="1"/>
</dbReference>
<dbReference type="PROSITE" id="PS51820">
    <property type="entry name" value="PA14"/>
    <property type="match status" value="1"/>
</dbReference>
<dbReference type="InterPro" id="IPR037524">
    <property type="entry name" value="PA14/GLEYA"/>
</dbReference>
<evidence type="ECO:0000259" key="2">
    <source>
        <dbReference type="PROSITE" id="PS51820"/>
    </source>
</evidence>
<dbReference type="Gene3D" id="2.80.10.50">
    <property type="match status" value="1"/>
</dbReference>
<comment type="caution">
    <text evidence="3">The sequence shown here is derived from an EMBL/GenBank/DDBJ whole genome shotgun (WGS) entry which is preliminary data.</text>
</comment>
<dbReference type="InterPro" id="IPR036195">
    <property type="entry name" value="AbfB_ABD_sf"/>
</dbReference>
<gene>
    <name evidence="3" type="ORF">PEVE_00032620</name>
</gene>
<evidence type="ECO:0000256" key="1">
    <source>
        <dbReference type="SAM" id="MobiDB-lite"/>
    </source>
</evidence>
<dbReference type="InterPro" id="IPR007934">
    <property type="entry name" value="AbfB_ABD"/>
</dbReference>
<feature type="compositionally biased region" description="Pro residues" evidence="1">
    <location>
        <begin position="797"/>
        <end position="813"/>
    </location>
</feature>
<protein>
    <recommendedName>
        <fullName evidence="2">PA14 domain-containing protein</fullName>
    </recommendedName>
</protein>
<feature type="region of interest" description="Disordered" evidence="1">
    <location>
        <begin position="299"/>
        <end position="334"/>
    </location>
</feature>
<dbReference type="SUPFAM" id="SSF110221">
    <property type="entry name" value="AbfB domain"/>
    <property type="match status" value="1"/>
</dbReference>
<dbReference type="PANTHER" id="PTHR16306:SF0">
    <property type="entry name" value="TRANSLIN-ASSOCIATED FACTOR X-INTERACTING PROTEIN 1"/>
    <property type="match status" value="1"/>
</dbReference>
<feature type="non-terminal residue" evidence="3">
    <location>
        <position position="1"/>
    </location>
</feature>
<organism evidence="3 4">
    <name type="scientific">Porites evermanni</name>
    <dbReference type="NCBI Taxonomy" id="104178"/>
    <lineage>
        <taxon>Eukaryota</taxon>
        <taxon>Metazoa</taxon>
        <taxon>Cnidaria</taxon>
        <taxon>Anthozoa</taxon>
        <taxon>Hexacorallia</taxon>
        <taxon>Scleractinia</taxon>
        <taxon>Fungiina</taxon>
        <taxon>Poritidae</taxon>
        <taxon>Porites</taxon>
    </lineage>
</organism>
<dbReference type="Gene3D" id="2.60.120.1560">
    <property type="match status" value="1"/>
</dbReference>
<evidence type="ECO:0000313" key="3">
    <source>
        <dbReference type="EMBL" id="CAH3027889.1"/>
    </source>
</evidence>
<name>A0ABN8MDX7_9CNID</name>
<feature type="domain" description="PA14" evidence="2">
    <location>
        <begin position="26"/>
        <end position="185"/>
    </location>
</feature>
<keyword evidence="4" id="KW-1185">Reference proteome</keyword>
<feature type="region of interest" description="Disordered" evidence="1">
    <location>
        <begin position="787"/>
        <end position="830"/>
    </location>
</feature>
<accession>A0ABN8MDX7</accession>
<reference evidence="3 4" key="1">
    <citation type="submission" date="2022-05" db="EMBL/GenBank/DDBJ databases">
        <authorList>
            <consortium name="Genoscope - CEA"/>
            <person name="William W."/>
        </authorList>
    </citation>
    <scope>NUCLEOTIDE SEQUENCE [LARGE SCALE GENOMIC DNA]</scope>
</reference>
<proteinExistence type="predicted"/>
<dbReference type="PANTHER" id="PTHR16306">
    <property type="entry name" value="TRANSLIN-ASSOCIATED FACTOR X-INTERACTING PROTEIN 1"/>
    <property type="match status" value="1"/>
</dbReference>
<dbReference type="Proteomes" id="UP001159427">
    <property type="component" value="Unassembled WGS sequence"/>
</dbReference>
<evidence type="ECO:0000313" key="4">
    <source>
        <dbReference type="Proteomes" id="UP001159427"/>
    </source>
</evidence>